<gene>
    <name evidence="2" type="ORF">SAMN06265827_10173</name>
</gene>
<proteinExistence type="predicted"/>
<keyword evidence="1" id="KW-0732">Signal</keyword>
<evidence type="ECO:0000313" key="3">
    <source>
        <dbReference type="Proteomes" id="UP000219573"/>
    </source>
</evidence>
<evidence type="ECO:0000256" key="1">
    <source>
        <dbReference type="SAM" id="SignalP"/>
    </source>
</evidence>
<name>A0A285F2H1_9FIRM</name>
<keyword evidence="3" id="KW-1185">Reference proteome</keyword>
<evidence type="ECO:0000313" key="2">
    <source>
        <dbReference type="EMBL" id="SNY05510.1"/>
    </source>
</evidence>
<accession>A0A285F2H1</accession>
<dbReference type="Proteomes" id="UP000219573">
    <property type="component" value="Unassembled WGS sequence"/>
</dbReference>
<dbReference type="OrthoDB" id="2111453at2"/>
<evidence type="ECO:0008006" key="4">
    <source>
        <dbReference type="Google" id="ProtNLM"/>
    </source>
</evidence>
<feature type="signal peptide" evidence="1">
    <location>
        <begin position="1"/>
        <end position="22"/>
    </location>
</feature>
<protein>
    <recommendedName>
        <fullName evidence="4">Porin</fullName>
    </recommendedName>
</protein>
<dbReference type="AlphaFoldDB" id="A0A285F2H1"/>
<dbReference type="EMBL" id="OBDZ01000001">
    <property type="protein sequence ID" value="SNY05510.1"/>
    <property type="molecule type" value="Genomic_DNA"/>
</dbReference>
<dbReference type="SUPFAM" id="SSF56935">
    <property type="entry name" value="Porins"/>
    <property type="match status" value="1"/>
</dbReference>
<reference evidence="3" key="1">
    <citation type="submission" date="2017-09" db="EMBL/GenBank/DDBJ databases">
        <authorList>
            <person name="Varghese N."/>
            <person name="Submissions S."/>
        </authorList>
    </citation>
    <scope>NUCLEOTIDE SEQUENCE [LARGE SCALE GENOMIC DNA]</scope>
    <source>
        <strain evidence="3">MSL47</strain>
    </source>
</reference>
<dbReference type="RefSeq" id="WP_097016120.1">
    <property type="nucleotide sequence ID" value="NZ_OBDZ01000001.1"/>
</dbReference>
<organism evidence="2 3">
    <name type="scientific">Orenia metallireducens</name>
    <dbReference type="NCBI Taxonomy" id="1413210"/>
    <lineage>
        <taxon>Bacteria</taxon>
        <taxon>Bacillati</taxon>
        <taxon>Bacillota</taxon>
        <taxon>Clostridia</taxon>
        <taxon>Halanaerobiales</taxon>
        <taxon>Halobacteroidaceae</taxon>
        <taxon>Orenia</taxon>
    </lineage>
</organism>
<feature type="chain" id="PRO_5012040890" description="Porin" evidence="1">
    <location>
        <begin position="23"/>
        <end position="353"/>
    </location>
</feature>
<sequence length="353" mass="39051">MKLKLNLMLLSFLLIYSVPALAEVSVGGKVEANINTVFSDDGDLKTFQEEKLNLELFLPVKGDTEANFEIDLSNQSDGGVKTRLKKLYLENHFSNFDLSLGRQPISWSFGSLLNPVDFSLGAEAMDEDTSAKNVDAAELYYPFNWNTSFTSVVGIPNTGKTKVGVRGRTYYKGYDLSLNYVNDATDKDMSRVGISAKGDIASVGAYGAVGYYFEQKAPTYLIGIDYSFFLNDVNKITVQAEYLHDQADFLESVLGEMLSLDGASIANLQVPRDLLAIMSKYDIDDFSSIKAFVVTSPLDDVSTLLGGEYHSQLNSNLDFKVTLSTLTSKNKVWNIDKSDLYKGQLGVSFEYSF</sequence>